<reference evidence="2 3" key="1">
    <citation type="journal article" date="2020" name="Sci. Rep.">
        <title>A novel cyanobacterial geosmin producer, revising GeoA distribution and dispersion patterns in Bacteria.</title>
        <authorList>
            <person name="Churro C."/>
            <person name="Semedo-Aguiar A.P."/>
            <person name="Silva A.D."/>
            <person name="Pereira-Leal J.B."/>
            <person name="Leite R.B."/>
        </authorList>
    </citation>
    <scope>NUCLEOTIDE SEQUENCE [LARGE SCALE GENOMIC DNA]</scope>
    <source>
        <strain evidence="2 3">IPMA8</strain>
    </source>
</reference>
<evidence type="ECO:0000313" key="3">
    <source>
        <dbReference type="Proteomes" id="UP000702425"/>
    </source>
</evidence>
<evidence type="ECO:0000313" key="2">
    <source>
        <dbReference type="EMBL" id="NQE34794.1"/>
    </source>
</evidence>
<protein>
    <submittedName>
        <fullName evidence="2">Uncharacterized protein</fullName>
    </submittedName>
</protein>
<keyword evidence="1" id="KW-0812">Transmembrane</keyword>
<keyword evidence="3" id="KW-1185">Reference proteome</keyword>
<keyword evidence="1" id="KW-1133">Transmembrane helix</keyword>
<name>A0ABX2CWK9_9CYAN</name>
<comment type="caution">
    <text evidence="2">The sequence shown here is derived from an EMBL/GenBank/DDBJ whole genome shotgun (WGS) entry which is preliminary data.</text>
</comment>
<dbReference type="EMBL" id="SRRZ01000040">
    <property type="protein sequence ID" value="NQE34794.1"/>
    <property type="molecule type" value="Genomic_DNA"/>
</dbReference>
<accession>A0ABX2CWK9</accession>
<keyword evidence="1" id="KW-0472">Membrane</keyword>
<evidence type="ECO:0000256" key="1">
    <source>
        <dbReference type="SAM" id="Phobius"/>
    </source>
</evidence>
<organism evidence="2 3">
    <name type="scientific">Microcoleus asticus IPMA8</name>
    <dbReference type="NCBI Taxonomy" id="2563858"/>
    <lineage>
        <taxon>Bacteria</taxon>
        <taxon>Bacillati</taxon>
        <taxon>Cyanobacteriota</taxon>
        <taxon>Cyanophyceae</taxon>
        <taxon>Oscillatoriophycideae</taxon>
        <taxon>Oscillatoriales</taxon>
        <taxon>Microcoleaceae</taxon>
        <taxon>Microcoleus</taxon>
        <taxon>Microcoleus asticus</taxon>
    </lineage>
</organism>
<gene>
    <name evidence="2" type="ORF">E5S67_02523</name>
</gene>
<sequence>MVTRSALGVRGVVNVASLLPGVGSGVAEVLLAVLVTLPDGGAMKLTVLVAVAVLAKLIAEKVTIPVAGS</sequence>
<feature type="transmembrane region" description="Helical" evidence="1">
    <location>
        <begin position="12"/>
        <end position="35"/>
    </location>
</feature>
<dbReference type="Proteomes" id="UP000702425">
    <property type="component" value="Unassembled WGS sequence"/>
</dbReference>
<proteinExistence type="predicted"/>